<name>I4B5Y0_TURPD</name>
<proteinExistence type="inferred from homology"/>
<sequence length="117" mass="13175">MAGLAEQQFQVSEEKTQTYTFFKVKGAMNSQNTHEVRRRFLDAATRDHVLLDMSEVELIVSTGIGLLFEMSEQLSRGNKKLVLIQPSSRVQQVISMTGFTEMFSYAPSRIAGEKLLA</sequence>
<evidence type="ECO:0000259" key="3">
    <source>
        <dbReference type="PROSITE" id="PS50801"/>
    </source>
</evidence>
<accession>I4B5Y0</accession>
<dbReference type="PANTHER" id="PTHR33495">
    <property type="entry name" value="ANTI-SIGMA FACTOR ANTAGONIST TM_1081-RELATED-RELATED"/>
    <property type="match status" value="1"/>
</dbReference>
<dbReference type="PANTHER" id="PTHR33495:SF2">
    <property type="entry name" value="ANTI-SIGMA FACTOR ANTAGONIST TM_1081-RELATED"/>
    <property type="match status" value="1"/>
</dbReference>
<comment type="similarity">
    <text evidence="1 2">Belongs to the anti-sigma-factor antagonist family.</text>
</comment>
<dbReference type="AlphaFoldDB" id="I4B5Y0"/>
<dbReference type="PROSITE" id="PS50801">
    <property type="entry name" value="STAS"/>
    <property type="match status" value="1"/>
</dbReference>
<dbReference type="CDD" id="cd07043">
    <property type="entry name" value="STAS_anti-anti-sigma_factors"/>
    <property type="match status" value="1"/>
</dbReference>
<evidence type="ECO:0000313" key="5">
    <source>
        <dbReference type="Proteomes" id="UP000006048"/>
    </source>
</evidence>
<feature type="domain" description="STAS" evidence="3">
    <location>
        <begin position="9"/>
        <end position="117"/>
    </location>
</feature>
<protein>
    <recommendedName>
        <fullName evidence="2">Anti-sigma factor antagonist</fullName>
    </recommendedName>
</protein>
<dbReference type="InterPro" id="IPR002645">
    <property type="entry name" value="STAS_dom"/>
</dbReference>
<evidence type="ECO:0000256" key="1">
    <source>
        <dbReference type="ARBA" id="ARBA00009013"/>
    </source>
</evidence>
<evidence type="ECO:0000313" key="4">
    <source>
        <dbReference type="EMBL" id="AFM12687.1"/>
    </source>
</evidence>
<reference evidence="4 5" key="1">
    <citation type="submission" date="2012-06" db="EMBL/GenBank/DDBJ databases">
        <title>The complete chromosome of genome of Turneriella parva DSM 21527.</title>
        <authorList>
            <consortium name="US DOE Joint Genome Institute (JGI-PGF)"/>
            <person name="Lucas S."/>
            <person name="Han J."/>
            <person name="Lapidus A."/>
            <person name="Bruce D."/>
            <person name="Goodwin L."/>
            <person name="Pitluck S."/>
            <person name="Peters L."/>
            <person name="Kyrpides N."/>
            <person name="Mavromatis K."/>
            <person name="Ivanova N."/>
            <person name="Mikhailova N."/>
            <person name="Chertkov O."/>
            <person name="Detter J.C."/>
            <person name="Tapia R."/>
            <person name="Han C."/>
            <person name="Land M."/>
            <person name="Hauser L."/>
            <person name="Markowitz V."/>
            <person name="Cheng J.-F."/>
            <person name="Hugenholtz P."/>
            <person name="Woyke T."/>
            <person name="Wu D."/>
            <person name="Gronow S."/>
            <person name="Wellnitz S."/>
            <person name="Brambilla E."/>
            <person name="Klenk H.-P."/>
            <person name="Eisen J.A."/>
        </authorList>
    </citation>
    <scope>NUCLEOTIDE SEQUENCE [LARGE SCALE GENOMIC DNA]</scope>
    <source>
        <strain evidence="5">ATCC BAA-1111 / DSM 21527 / NCTC 11395 / H</strain>
    </source>
</reference>
<dbReference type="EMBL" id="CP002959">
    <property type="protein sequence ID" value="AFM12687.1"/>
    <property type="molecule type" value="Genomic_DNA"/>
</dbReference>
<dbReference type="InterPro" id="IPR036513">
    <property type="entry name" value="STAS_dom_sf"/>
</dbReference>
<dbReference type="Gene3D" id="3.30.750.24">
    <property type="entry name" value="STAS domain"/>
    <property type="match status" value="1"/>
</dbReference>
<organism evidence="4 5">
    <name type="scientific">Turneriella parva (strain ATCC BAA-1111 / DSM 21527 / NCTC 11395 / H)</name>
    <name type="common">Leptospira parva</name>
    <dbReference type="NCBI Taxonomy" id="869212"/>
    <lineage>
        <taxon>Bacteria</taxon>
        <taxon>Pseudomonadati</taxon>
        <taxon>Spirochaetota</taxon>
        <taxon>Spirochaetia</taxon>
        <taxon>Leptospirales</taxon>
        <taxon>Leptospiraceae</taxon>
        <taxon>Turneriella</taxon>
    </lineage>
</organism>
<dbReference type="RefSeq" id="WP_014803193.1">
    <property type="nucleotide sequence ID" value="NC_018020.1"/>
</dbReference>
<dbReference type="Pfam" id="PF01740">
    <property type="entry name" value="STAS"/>
    <property type="match status" value="1"/>
</dbReference>
<dbReference type="STRING" id="869212.Turpa_2041"/>
<dbReference type="GO" id="GO:0043856">
    <property type="term" value="F:anti-sigma factor antagonist activity"/>
    <property type="evidence" value="ECO:0007669"/>
    <property type="project" value="InterPro"/>
</dbReference>
<dbReference type="NCBIfam" id="TIGR00377">
    <property type="entry name" value="ant_ant_sig"/>
    <property type="match status" value="1"/>
</dbReference>
<gene>
    <name evidence="4" type="ordered locus">Turpa_2041</name>
</gene>
<dbReference type="SUPFAM" id="SSF52091">
    <property type="entry name" value="SpoIIaa-like"/>
    <property type="match status" value="1"/>
</dbReference>
<dbReference type="KEGG" id="tpx:Turpa_2041"/>
<keyword evidence="5" id="KW-1185">Reference proteome</keyword>
<dbReference type="HOGENOM" id="CLU_115403_9_2_12"/>
<dbReference type="InterPro" id="IPR003658">
    <property type="entry name" value="Anti-sigma_ant"/>
</dbReference>
<dbReference type="Proteomes" id="UP000006048">
    <property type="component" value="Chromosome"/>
</dbReference>
<evidence type="ECO:0000256" key="2">
    <source>
        <dbReference type="RuleBase" id="RU003749"/>
    </source>
</evidence>